<protein>
    <submittedName>
        <fullName evidence="3">Amidohydrolase family protein</fullName>
    </submittedName>
</protein>
<dbReference type="InterPro" id="IPR006680">
    <property type="entry name" value="Amidohydro-rel"/>
</dbReference>
<reference evidence="3 4" key="1">
    <citation type="journal article" date="2019" name="Int. J. Syst. Evol. Microbiol.">
        <title>The Global Catalogue of Microorganisms (GCM) 10K type strain sequencing project: providing services to taxonomists for standard genome sequencing and annotation.</title>
        <authorList>
            <consortium name="The Broad Institute Genomics Platform"/>
            <consortium name="The Broad Institute Genome Sequencing Center for Infectious Disease"/>
            <person name="Wu L."/>
            <person name="Ma J."/>
        </authorList>
    </citation>
    <scope>NUCLEOTIDE SEQUENCE [LARGE SCALE GENOMIC DNA]</scope>
    <source>
        <strain evidence="3 4">NBRC 111368</strain>
    </source>
</reference>
<name>A0ABD5RYF2_9EURY</name>
<gene>
    <name evidence="3" type="ORF">ACFQE1_08220</name>
</gene>
<keyword evidence="1" id="KW-0456">Lyase</keyword>
<proteinExistence type="predicted"/>
<sequence length="325" mass="37247">MPEIIDAYTHILTEHFFDELTDKYGFQGLSGRPEFLWNVERRKEDMADFGVDKQVITLALPTVFRGMDHDLALELTRIANDEIRRLADEHPDHFVPVATLPTVSGEFMDEFDRCVDELDMAGVQIFSNVDGRPLDDETFWPLYERAEATSTPLWMHPQLWEWYDWASEYMEHRLFGWPFDTTLALSRLVFGGVLEEYPDLDLISHHGGGMVPFYGSRIAMFYEQRQAYPENYPGFHEHAADLSRPAEEYFQQFHADTAVSGSVPALDCAESFFGSSNVVFGTDYPFSPERGRRTVDVTVDAVEGMDVSEDVRADVFAGNLRRLVD</sequence>
<dbReference type="InterPro" id="IPR032465">
    <property type="entry name" value="ACMSD"/>
</dbReference>
<evidence type="ECO:0000259" key="2">
    <source>
        <dbReference type="Pfam" id="PF04909"/>
    </source>
</evidence>
<accession>A0ABD5RYF2</accession>
<comment type="caution">
    <text evidence="3">The sequence shown here is derived from an EMBL/GenBank/DDBJ whole genome shotgun (WGS) entry which is preliminary data.</text>
</comment>
<dbReference type="InterPro" id="IPR032466">
    <property type="entry name" value="Metal_Hydrolase"/>
</dbReference>
<dbReference type="PANTHER" id="PTHR21240:SF28">
    <property type="entry name" value="ISO-OROTATE DECARBOXYLASE (EUROFUNG)"/>
    <property type="match status" value="1"/>
</dbReference>
<evidence type="ECO:0000313" key="3">
    <source>
        <dbReference type="EMBL" id="MFC6724356.1"/>
    </source>
</evidence>
<keyword evidence="4" id="KW-1185">Reference proteome</keyword>
<dbReference type="SUPFAM" id="SSF51556">
    <property type="entry name" value="Metallo-dependent hydrolases"/>
    <property type="match status" value="1"/>
</dbReference>
<dbReference type="Proteomes" id="UP001596328">
    <property type="component" value="Unassembled WGS sequence"/>
</dbReference>
<evidence type="ECO:0000256" key="1">
    <source>
        <dbReference type="ARBA" id="ARBA00023239"/>
    </source>
</evidence>
<dbReference type="Gene3D" id="3.20.20.140">
    <property type="entry name" value="Metal-dependent hydrolases"/>
    <property type="match status" value="1"/>
</dbReference>
<dbReference type="EMBL" id="JBHSWU010000158">
    <property type="protein sequence ID" value="MFC6724356.1"/>
    <property type="molecule type" value="Genomic_DNA"/>
</dbReference>
<feature type="domain" description="Amidohydrolase-related" evidence="2">
    <location>
        <begin position="41"/>
        <end position="324"/>
    </location>
</feature>
<dbReference type="PANTHER" id="PTHR21240">
    <property type="entry name" value="2-AMINO-3-CARBOXYLMUCONATE-6-SEMIALDEHYDE DECARBOXYLASE"/>
    <property type="match status" value="1"/>
</dbReference>
<organism evidence="3 4">
    <name type="scientific">Halobium palmae</name>
    <dbReference type="NCBI Taxonomy" id="1776492"/>
    <lineage>
        <taxon>Archaea</taxon>
        <taxon>Methanobacteriati</taxon>
        <taxon>Methanobacteriota</taxon>
        <taxon>Stenosarchaea group</taxon>
        <taxon>Halobacteria</taxon>
        <taxon>Halobacteriales</taxon>
        <taxon>Haloferacaceae</taxon>
        <taxon>Halobium</taxon>
    </lineage>
</organism>
<dbReference type="Pfam" id="PF04909">
    <property type="entry name" value="Amidohydro_2"/>
    <property type="match status" value="1"/>
</dbReference>
<evidence type="ECO:0000313" key="4">
    <source>
        <dbReference type="Proteomes" id="UP001596328"/>
    </source>
</evidence>
<dbReference type="GO" id="GO:0016829">
    <property type="term" value="F:lyase activity"/>
    <property type="evidence" value="ECO:0007669"/>
    <property type="project" value="UniProtKB-KW"/>
</dbReference>
<dbReference type="AlphaFoldDB" id="A0ABD5RYF2"/>